<organism evidence="2 3">
    <name type="scientific">Camellia sinensis var. sinensis</name>
    <name type="common">China tea</name>
    <dbReference type="NCBI Taxonomy" id="542762"/>
    <lineage>
        <taxon>Eukaryota</taxon>
        <taxon>Viridiplantae</taxon>
        <taxon>Streptophyta</taxon>
        <taxon>Embryophyta</taxon>
        <taxon>Tracheophyta</taxon>
        <taxon>Spermatophyta</taxon>
        <taxon>Magnoliopsida</taxon>
        <taxon>eudicotyledons</taxon>
        <taxon>Gunneridae</taxon>
        <taxon>Pentapetalae</taxon>
        <taxon>asterids</taxon>
        <taxon>Ericales</taxon>
        <taxon>Theaceae</taxon>
        <taxon>Camellia</taxon>
    </lineage>
</organism>
<dbReference type="Proteomes" id="UP000306102">
    <property type="component" value="Unassembled WGS sequence"/>
</dbReference>
<gene>
    <name evidence="2" type="ORF">TEA_010344</name>
</gene>
<dbReference type="AlphaFoldDB" id="A0A4S4DKD9"/>
<feature type="signal peptide" evidence="1">
    <location>
        <begin position="1"/>
        <end position="28"/>
    </location>
</feature>
<protein>
    <submittedName>
        <fullName evidence="2">Uncharacterized protein</fullName>
    </submittedName>
</protein>
<name>A0A4S4DKD9_CAMSN</name>
<comment type="caution">
    <text evidence="2">The sequence shown here is derived from an EMBL/GenBank/DDBJ whole genome shotgun (WGS) entry which is preliminary data.</text>
</comment>
<keyword evidence="3" id="KW-1185">Reference proteome</keyword>
<reference evidence="2 3" key="1">
    <citation type="journal article" date="2018" name="Proc. Natl. Acad. Sci. U.S.A.">
        <title>Draft genome sequence of Camellia sinensis var. sinensis provides insights into the evolution of the tea genome and tea quality.</title>
        <authorList>
            <person name="Wei C."/>
            <person name="Yang H."/>
            <person name="Wang S."/>
            <person name="Zhao J."/>
            <person name="Liu C."/>
            <person name="Gao L."/>
            <person name="Xia E."/>
            <person name="Lu Y."/>
            <person name="Tai Y."/>
            <person name="She G."/>
            <person name="Sun J."/>
            <person name="Cao H."/>
            <person name="Tong W."/>
            <person name="Gao Q."/>
            <person name="Li Y."/>
            <person name="Deng W."/>
            <person name="Jiang X."/>
            <person name="Wang W."/>
            <person name="Chen Q."/>
            <person name="Zhang S."/>
            <person name="Li H."/>
            <person name="Wu J."/>
            <person name="Wang P."/>
            <person name="Li P."/>
            <person name="Shi C."/>
            <person name="Zheng F."/>
            <person name="Jian J."/>
            <person name="Huang B."/>
            <person name="Shan D."/>
            <person name="Shi M."/>
            <person name="Fang C."/>
            <person name="Yue Y."/>
            <person name="Li F."/>
            <person name="Li D."/>
            <person name="Wei S."/>
            <person name="Han B."/>
            <person name="Jiang C."/>
            <person name="Yin Y."/>
            <person name="Xia T."/>
            <person name="Zhang Z."/>
            <person name="Bennetzen J.L."/>
            <person name="Zhao S."/>
            <person name="Wan X."/>
        </authorList>
    </citation>
    <scope>NUCLEOTIDE SEQUENCE [LARGE SCALE GENOMIC DNA]</scope>
    <source>
        <strain evidence="3">cv. Shuchazao</strain>
        <tissue evidence="2">Leaf</tissue>
    </source>
</reference>
<proteinExistence type="predicted"/>
<evidence type="ECO:0000256" key="1">
    <source>
        <dbReference type="SAM" id="SignalP"/>
    </source>
</evidence>
<keyword evidence="1" id="KW-0732">Signal</keyword>
<feature type="chain" id="PRO_5020606062" evidence="1">
    <location>
        <begin position="29"/>
        <end position="136"/>
    </location>
</feature>
<sequence length="136" mass="15067">MANIRMACAWGFFLLVLILCNEVVSVDGRRHLKRSNEAKKNSLKARAGGSERLRNGEKVVGTSKVEYVDDFRPTTPGHSPGVALEVIRGAKMELQQLENGRRVVFSCSVRVWHGLVSWISALIGNEQAWETGVQSC</sequence>
<evidence type="ECO:0000313" key="3">
    <source>
        <dbReference type="Proteomes" id="UP000306102"/>
    </source>
</evidence>
<dbReference type="EMBL" id="SDRB02010982">
    <property type="protein sequence ID" value="THG03359.1"/>
    <property type="molecule type" value="Genomic_DNA"/>
</dbReference>
<accession>A0A4S4DKD9</accession>
<evidence type="ECO:0000313" key="2">
    <source>
        <dbReference type="EMBL" id="THG03359.1"/>
    </source>
</evidence>